<feature type="compositionally biased region" description="Polar residues" evidence="1">
    <location>
        <begin position="1"/>
        <end position="11"/>
    </location>
</feature>
<proteinExistence type="predicted"/>
<evidence type="ECO:0000256" key="1">
    <source>
        <dbReference type="SAM" id="MobiDB-lite"/>
    </source>
</evidence>
<dbReference type="Proteomes" id="UP000595437">
    <property type="component" value="Chromosome 6"/>
</dbReference>
<reference evidence="3" key="1">
    <citation type="submission" date="2021-01" db="EMBL/GenBank/DDBJ databases">
        <title>Caligus Genome Assembly.</title>
        <authorList>
            <person name="Gallardo-Escarate C."/>
        </authorList>
    </citation>
    <scope>NUCLEOTIDE SEQUENCE [LARGE SCALE GENOMIC DNA]</scope>
</reference>
<gene>
    <name evidence="2" type="ORF">FKW44_009144</name>
</gene>
<protein>
    <submittedName>
        <fullName evidence="2">Uncharacterized protein</fullName>
    </submittedName>
</protein>
<name>A0A7T8HFW3_CALRO</name>
<evidence type="ECO:0000313" key="2">
    <source>
        <dbReference type="EMBL" id="QQP48735.1"/>
    </source>
</evidence>
<organism evidence="2 3">
    <name type="scientific">Caligus rogercresseyi</name>
    <name type="common">Sea louse</name>
    <dbReference type="NCBI Taxonomy" id="217165"/>
    <lineage>
        <taxon>Eukaryota</taxon>
        <taxon>Metazoa</taxon>
        <taxon>Ecdysozoa</taxon>
        <taxon>Arthropoda</taxon>
        <taxon>Crustacea</taxon>
        <taxon>Multicrustacea</taxon>
        <taxon>Hexanauplia</taxon>
        <taxon>Copepoda</taxon>
        <taxon>Siphonostomatoida</taxon>
        <taxon>Caligidae</taxon>
        <taxon>Caligus</taxon>
    </lineage>
</organism>
<keyword evidence="3" id="KW-1185">Reference proteome</keyword>
<sequence length="76" mass="8140">MSFPSQQQQSADFAVASSWRSNPPPPPHPPHPDYNNFYYSNAGAAYSPFSTGDIRDSIAAIWSRTSPSGEVPLGGA</sequence>
<dbReference type="AlphaFoldDB" id="A0A7T8HFW3"/>
<dbReference type="OrthoDB" id="306690at2759"/>
<accession>A0A7T8HFW3</accession>
<dbReference type="EMBL" id="CP045895">
    <property type="protein sequence ID" value="QQP48735.1"/>
    <property type="molecule type" value="Genomic_DNA"/>
</dbReference>
<evidence type="ECO:0000313" key="3">
    <source>
        <dbReference type="Proteomes" id="UP000595437"/>
    </source>
</evidence>
<feature type="region of interest" description="Disordered" evidence="1">
    <location>
        <begin position="1"/>
        <end position="34"/>
    </location>
</feature>